<evidence type="ECO:0000313" key="2">
    <source>
        <dbReference type="Proteomes" id="UP000319979"/>
    </source>
</evidence>
<gene>
    <name evidence="1" type="ORF">FLM02_18950</name>
</gene>
<accession>A0A544G7V5</accession>
<dbReference type="EMBL" id="VIOS01000146">
    <property type="protein sequence ID" value="TQP08426.1"/>
    <property type="molecule type" value="Genomic_DNA"/>
</dbReference>
<organism evidence="1 2">
    <name type="scientific">Vibrio cholerae</name>
    <dbReference type="NCBI Taxonomy" id="666"/>
    <lineage>
        <taxon>Bacteria</taxon>
        <taxon>Pseudomonadati</taxon>
        <taxon>Pseudomonadota</taxon>
        <taxon>Gammaproteobacteria</taxon>
        <taxon>Vibrionales</taxon>
        <taxon>Vibrionaceae</taxon>
        <taxon>Vibrio</taxon>
    </lineage>
</organism>
<sequence length="225" mass="25986">MGKKIFVSYKYGDKNVKALTSILGDTKVRDYIDLLQDMLSEEDHINKGEADGEDMSDFKDSTIESKLRDKIYDSSITISVISKGMKEFLVSEDEQWIPWEISYSLKEHSRNGRKSQTNGILALVLPDENGSYSYFIEDESCTHCKCRTLKTDFLFKIQRENMFNIKSPTYNDCENHGSGGKVYLGYSSYIYSVKWCDFENNVQYYLDIASEINEKIDDYDITKAV</sequence>
<name>A0A544G7V5_VIBCL</name>
<comment type="caution">
    <text evidence="1">The sequence shown here is derived from an EMBL/GenBank/DDBJ whole genome shotgun (WGS) entry which is preliminary data.</text>
</comment>
<evidence type="ECO:0000313" key="1">
    <source>
        <dbReference type="EMBL" id="TQP08426.1"/>
    </source>
</evidence>
<proteinExistence type="predicted"/>
<dbReference type="AlphaFoldDB" id="A0A544G7V5"/>
<dbReference type="RefSeq" id="WP_138042312.1">
    <property type="nucleotide sequence ID" value="NZ_QXEB01000009.1"/>
</dbReference>
<protein>
    <submittedName>
        <fullName evidence="1">Uncharacterized protein</fullName>
    </submittedName>
</protein>
<dbReference type="Proteomes" id="UP000319979">
    <property type="component" value="Unassembled WGS sequence"/>
</dbReference>
<reference evidence="1 2" key="1">
    <citation type="submission" date="2019-07" db="EMBL/GenBank/DDBJ databases">
        <title>Phenotypic and genotypic antimicrobial resistance traits of Vibrio cholerae non-O1/non-O139 isolated from a large Austrian lake frequently associated with cases of infection.</title>
        <authorList>
            <person name="Lepuschitz S."/>
            <person name="Baron S."/>
            <person name="Larvor E."/>
            <person name="Granier S."/>
            <person name="Pretzer C."/>
            <person name="Mach R.L."/>
            <person name="Farnleitner A.H."/>
            <person name="Ruppitsch W."/>
            <person name="Pleininger S."/>
            <person name="Indra A."/>
            <person name="Kirschner A.K.T."/>
        </authorList>
    </citation>
    <scope>NUCLEOTIDE SEQUENCE [LARGE SCALE GENOMIC DNA]</scope>
    <source>
        <strain evidence="1 2">A12JL36W90</strain>
    </source>
</reference>